<comment type="similarity">
    <text evidence="1">Belongs to the peptidase C14A family.</text>
</comment>
<dbReference type="GO" id="GO:0006915">
    <property type="term" value="P:apoptotic process"/>
    <property type="evidence" value="ECO:0007669"/>
    <property type="project" value="UniProtKB-KW"/>
</dbReference>
<dbReference type="PROSITE" id="PS50208">
    <property type="entry name" value="CASPASE_P20"/>
    <property type="match status" value="1"/>
</dbReference>
<dbReference type="Pfam" id="PF00619">
    <property type="entry name" value="CARD"/>
    <property type="match status" value="1"/>
</dbReference>
<evidence type="ECO:0000256" key="4">
    <source>
        <dbReference type="ARBA" id="ARBA00022801"/>
    </source>
</evidence>
<keyword evidence="3" id="KW-0053">Apoptosis</keyword>
<accession>A0A9P0C4K0</accession>
<dbReference type="InterPro" id="IPR001315">
    <property type="entry name" value="CARD"/>
</dbReference>
<evidence type="ECO:0000256" key="7">
    <source>
        <dbReference type="SAM" id="MobiDB-lite"/>
    </source>
</evidence>
<keyword evidence="5" id="KW-0788">Thiol protease</keyword>
<evidence type="ECO:0000259" key="8">
    <source>
        <dbReference type="PROSITE" id="PS50208"/>
    </source>
</evidence>
<proteinExistence type="inferred from homology"/>
<evidence type="ECO:0000256" key="3">
    <source>
        <dbReference type="ARBA" id="ARBA00022703"/>
    </source>
</evidence>
<dbReference type="AlphaFoldDB" id="A0A9P0C4K0"/>
<dbReference type="SUPFAM" id="SSF47986">
    <property type="entry name" value="DEATH domain"/>
    <property type="match status" value="1"/>
</dbReference>
<feature type="region of interest" description="Disordered" evidence="7">
    <location>
        <begin position="329"/>
        <end position="373"/>
    </location>
</feature>
<evidence type="ECO:0000259" key="9">
    <source>
        <dbReference type="PROSITE" id="PS50209"/>
    </source>
</evidence>
<evidence type="ECO:0000256" key="5">
    <source>
        <dbReference type="ARBA" id="ARBA00022807"/>
    </source>
</evidence>
<keyword evidence="6" id="KW-0865">Zymogen</keyword>
<dbReference type="GO" id="GO:0004197">
    <property type="term" value="F:cysteine-type endopeptidase activity"/>
    <property type="evidence" value="ECO:0007669"/>
    <property type="project" value="InterPro"/>
</dbReference>
<keyword evidence="4" id="KW-0378">Hydrolase</keyword>
<dbReference type="OrthoDB" id="6097640at2759"/>
<dbReference type="Pfam" id="PF00656">
    <property type="entry name" value="Peptidase_C14"/>
    <property type="match status" value="1"/>
</dbReference>
<evidence type="ECO:0000256" key="1">
    <source>
        <dbReference type="ARBA" id="ARBA00010134"/>
    </source>
</evidence>
<dbReference type="PROSITE" id="PS50209">
    <property type="entry name" value="CARD"/>
    <property type="match status" value="1"/>
</dbReference>
<keyword evidence="11" id="KW-1185">Reference proteome</keyword>
<dbReference type="Gene3D" id="3.40.50.1460">
    <property type="match status" value="1"/>
</dbReference>
<sequence>MEQEHRDAIQRNFTSLVERTDLESMVTALHEKGVFSTQMIEPYQNNYDSERDRKRKLYMDIKRRGPDAFRLLVEALGEMGYWDLVRDLDPDSPFSFYRHRTYTPTPKPKSSADDDNFRSLSSKNKPKPEPPKTVPVTPAPPPADNDTASAEPLATPTYIVKKSLKFMEDDDTKDLKLYRTRGRKRGVLVNFTYMQFDNDIEEFRNGVDVDCNNLTYLFGELGFRVVRYLNLTKQQTLDTLKSLNNVLEGVESVFIVVSSHGYKRAHTSDTDVRCKDGKLISLYDIMTYFNNTEMPGLVGVPKVFIFQMCRGTSAEYTWQAAGGARREMPMPRGVVRDGRPEPPRAPPGATRARPATPARCTTPARRSTPTYSSRTPRCQVWWRTATASWARGTSRRCARCSLRVRTTATWRSCSRWWTRACRTSSRCRPPPSTAGASTSASTCTLDSTRIKSQLSGHPRAI</sequence>
<feature type="compositionally biased region" description="Basic and acidic residues" evidence="7">
    <location>
        <begin position="329"/>
        <end position="342"/>
    </location>
</feature>
<evidence type="ECO:0000313" key="10">
    <source>
        <dbReference type="EMBL" id="CAH0604474.1"/>
    </source>
</evidence>
<dbReference type="EMBL" id="LR824008">
    <property type="protein sequence ID" value="CAH0604474.1"/>
    <property type="molecule type" value="Genomic_DNA"/>
</dbReference>
<evidence type="ECO:0000313" key="11">
    <source>
        <dbReference type="Proteomes" id="UP001154114"/>
    </source>
</evidence>
<name>A0A9P0C4K0_CHRIL</name>
<dbReference type="InterPro" id="IPR011600">
    <property type="entry name" value="Pept_C14_caspase"/>
</dbReference>
<feature type="domain" description="Caspase family p20" evidence="8">
    <location>
        <begin position="184"/>
        <end position="313"/>
    </location>
</feature>
<dbReference type="GO" id="GO:0042981">
    <property type="term" value="P:regulation of apoptotic process"/>
    <property type="evidence" value="ECO:0007669"/>
    <property type="project" value="InterPro"/>
</dbReference>
<feature type="compositionally biased region" description="Pro residues" evidence="7">
    <location>
        <begin position="131"/>
        <end position="143"/>
    </location>
</feature>
<evidence type="ECO:0000256" key="2">
    <source>
        <dbReference type="ARBA" id="ARBA00022670"/>
    </source>
</evidence>
<dbReference type="GO" id="GO:0006508">
    <property type="term" value="P:proteolysis"/>
    <property type="evidence" value="ECO:0007669"/>
    <property type="project" value="UniProtKB-KW"/>
</dbReference>
<evidence type="ECO:0008006" key="12">
    <source>
        <dbReference type="Google" id="ProtNLM"/>
    </source>
</evidence>
<dbReference type="SMART" id="SM00114">
    <property type="entry name" value="CARD"/>
    <property type="match status" value="1"/>
</dbReference>
<dbReference type="InterPro" id="IPR015917">
    <property type="entry name" value="Pept_C14A"/>
</dbReference>
<gene>
    <name evidence="10" type="ORF">CINC_LOCUS10880</name>
</gene>
<protein>
    <recommendedName>
        <fullName evidence="12">Caspase Dronc</fullName>
    </recommendedName>
</protein>
<dbReference type="SMART" id="SM00115">
    <property type="entry name" value="CASc"/>
    <property type="match status" value="1"/>
</dbReference>
<feature type="region of interest" description="Disordered" evidence="7">
    <location>
        <begin position="423"/>
        <end position="442"/>
    </location>
</feature>
<feature type="region of interest" description="Disordered" evidence="7">
    <location>
        <begin position="99"/>
        <end position="152"/>
    </location>
</feature>
<dbReference type="InterPro" id="IPR011029">
    <property type="entry name" value="DEATH-like_dom_sf"/>
</dbReference>
<dbReference type="InterPro" id="IPR029030">
    <property type="entry name" value="Caspase-like_dom_sf"/>
</dbReference>
<dbReference type="Proteomes" id="UP001154114">
    <property type="component" value="Chromosome 5"/>
</dbReference>
<dbReference type="InterPro" id="IPR002398">
    <property type="entry name" value="Pept_C14"/>
</dbReference>
<reference evidence="10" key="1">
    <citation type="submission" date="2021-12" db="EMBL/GenBank/DDBJ databases">
        <authorList>
            <person name="King R."/>
        </authorList>
    </citation>
    <scope>NUCLEOTIDE SEQUENCE</scope>
</reference>
<dbReference type="PANTHER" id="PTHR47901:SF8">
    <property type="entry name" value="CASPASE-3"/>
    <property type="match status" value="1"/>
</dbReference>
<organism evidence="10 11">
    <name type="scientific">Chrysodeixis includens</name>
    <name type="common">Soybean looper</name>
    <name type="synonym">Pseudoplusia includens</name>
    <dbReference type="NCBI Taxonomy" id="689277"/>
    <lineage>
        <taxon>Eukaryota</taxon>
        <taxon>Metazoa</taxon>
        <taxon>Ecdysozoa</taxon>
        <taxon>Arthropoda</taxon>
        <taxon>Hexapoda</taxon>
        <taxon>Insecta</taxon>
        <taxon>Pterygota</taxon>
        <taxon>Neoptera</taxon>
        <taxon>Endopterygota</taxon>
        <taxon>Lepidoptera</taxon>
        <taxon>Glossata</taxon>
        <taxon>Ditrysia</taxon>
        <taxon>Noctuoidea</taxon>
        <taxon>Noctuidae</taxon>
        <taxon>Plusiinae</taxon>
        <taxon>Chrysodeixis</taxon>
    </lineage>
</organism>
<feature type="domain" description="CARD" evidence="9">
    <location>
        <begin position="1"/>
        <end position="78"/>
    </location>
</feature>
<feature type="compositionally biased region" description="Low complexity" evidence="7">
    <location>
        <begin position="347"/>
        <end position="370"/>
    </location>
</feature>
<dbReference type="SUPFAM" id="SSF52129">
    <property type="entry name" value="Caspase-like"/>
    <property type="match status" value="1"/>
</dbReference>
<evidence type="ECO:0000256" key="6">
    <source>
        <dbReference type="ARBA" id="ARBA00023145"/>
    </source>
</evidence>
<dbReference type="InterPro" id="IPR001309">
    <property type="entry name" value="Pept_C14_p20"/>
</dbReference>
<keyword evidence="2" id="KW-0645">Protease</keyword>
<dbReference type="PRINTS" id="PR00376">
    <property type="entry name" value="IL1BCENZYME"/>
</dbReference>
<dbReference type="Gene3D" id="1.10.533.10">
    <property type="entry name" value="Death Domain, Fas"/>
    <property type="match status" value="1"/>
</dbReference>
<dbReference type="PANTHER" id="PTHR47901">
    <property type="entry name" value="CASPASE RECRUITMENT DOMAIN-CONTAINING PROTEIN 18"/>
    <property type="match status" value="1"/>
</dbReference>
<feature type="compositionally biased region" description="Low complexity" evidence="7">
    <location>
        <begin position="433"/>
        <end position="442"/>
    </location>
</feature>
<dbReference type="CDD" id="cd01671">
    <property type="entry name" value="CARD"/>
    <property type="match status" value="1"/>
</dbReference>